<dbReference type="EC" id="3.2.1.14" evidence="4"/>
<dbReference type="GO" id="GO:0008061">
    <property type="term" value="F:chitin binding"/>
    <property type="evidence" value="ECO:0007669"/>
    <property type="project" value="UniProtKB-KW"/>
</dbReference>
<comment type="similarity">
    <text evidence="13">Belongs to the secreted LysM effector family.</text>
</comment>
<dbReference type="SMART" id="SM00636">
    <property type="entry name" value="Glyco_18"/>
    <property type="match status" value="1"/>
</dbReference>
<evidence type="ECO:0000256" key="10">
    <source>
        <dbReference type="ARBA" id="ARBA00023277"/>
    </source>
</evidence>
<dbReference type="SUPFAM" id="SSF54106">
    <property type="entry name" value="LysM domain"/>
    <property type="match status" value="2"/>
</dbReference>
<keyword evidence="7 14" id="KW-0378">Hydrolase</keyword>
<dbReference type="SUPFAM" id="SSF54556">
    <property type="entry name" value="Chitinase insertion domain"/>
    <property type="match status" value="1"/>
</dbReference>
<evidence type="ECO:0000256" key="9">
    <source>
        <dbReference type="ARBA" id="ARBA00023026"/>
    </source>
</evidence>
<comment type="catalytic activity">
    <reaction evidence="1">
        <text>Random endo-hydrolysis of N-acetyl-beta-D-glucosaminide (1-&gt;4)-beta-linkages in chitin and chitodextrins.</text>
        <dbReference type="EC" id="3.2.1.14"/>
    </reaction>
</comment>
<dbReference type="STRING" id="45235.A0A2K3QLF6"/>
<evidence type="ECO:0000313" key="18">
    <source>
        <dbReference type="EMBL" id="PNY28367.1"/>
    </source>
</evidence>
<keyword evidence="5" id="KW-0964">Secreted</keyword>
<dbReference type="GO" id="GO:0005576">
    <property type="term" value="C:extracellular region"/>
    <property type="evidence" value="ECO:0007669"/>
    <property type="project" value="UniProtKB-SubCell"/>
</dbReference>
<dbReference type="InterPro" id="IPR036861">
    <property type="entry name" value="Endochitinase-like_sf"/>
</dbReference>
<dbReference type="InterPro" id="IPR053214">
    <property type="entry name" value="LysM12-like"/>
</dbReference>
<accession>A0A2K3QLF6</accession>
<dbReference type="InterPro" id="IPR036779">
    <property type="entry name" value="LysM_dom_sf"/>
</dbReference>
<dbReference type="OrthoDB" id="73875at2759"/>
<dbReference type="Gene3D" id="3.30.60.10">
    <property type="entry name" value="Endochitinase-like"/>
    <property type="match status" value="1"/>
</dbReference>
<protein>
    <recommendedName>
        <fullName evidence="4">chitinase</fullName>
        <ecNumber evidence="4">3.2.1.14</ecNumber>
    </recommendedName>
</protein>
<dbReference type="PROSITE" id="PS51910">
    <property type="entry name" value="GH18_2"/>
    <property type="match status" value="1"/>
</dbReference>
<keyword evidence="15" id="KW-0732">Signal</keyword>
<dbReference type="GO" id="GO:0008843">
    <property type="term" value="F:endochitinase activity"/>
    <property type="evidence" value="ECO:0007669"/>
    <property type="project" value="UniProtKB-EC"/>
</dbReference>
<evidence type="ECO:0000259" key="16">
    <source>
        <dbReference type="PROSITE" id="PS51782"/>
    </source>
</evidence>
<dbReference type="SUPFAM" id="SSF51445">
    <property type="entry name" value="(Trans)glycosidases"/>
    <property type="match status" value="1"/>
</dbReference>
<comment type="similarity">
    <text evidence="3">Belongs to the glycosyl hydrolase 18 family. Chitinase class V subfamily.</text>
</comment>
<evidence type="ECO:0000256" key="14">
    <source>
        <dbReference type="RuleBase" id="RU000489"/>
    </source>
</evidence>
<comment type="subcellular location">
    <subcellularLocation>
        <location evidence="2">Secreted</location>
    </subcellularLocation>
</comment>
<feature type="domain" description="GH18" evidence="17">
    <location>
        <begin position="486"/>
        <end position="776"/>
    </location>
</feature>
<sequence length="1163" mass="126649">MVSLIGMYKLLAAALGLLNLVRATSAESPVELDPCPASCDLVGLNSTDWGVFHSLQRFSSCSHPLLVVTSLYNSLDGNQPITLRSCAINGLSLPKHGAQRPSQSAIQAGHTQRLGVQIAWKNSQASSSGADIVSHAQVMAEVAGQGAQMLARLGDDPFTAFIYHPETSTSVGLFAPAGLNTSQLVDLFVEHVNQRGFAGHLLAQGNCADHGAGSLTFGIVATSGPDSLAAAQRVVRSWGDSTCISGGYDGRYTTSVILHVAGDDGKSSVPSPSPLEKRASCRTVEVVTGDLCAALAKRCGISTTDLLKYNPKDKFCNTLRIGQKVCCSSGGLPIPRPNGDGSCFTYLVKQKDTCWDIAQGNLVTVAEIEKYNTNTWGWGGCKALQQGILICLSSGKPPLPLPVANAVCGPTVRGTRPPPEGTALSSLNPCKLNACCNVWGQCGTTAEFCLPAPPGPPGAPQKEGSPNCISNCGMDIVNKGTPPKNWMSIGYFEGYGPSRPCQRVDIRTVDLKKYTHIHFAFATLTAGTYTVSMGPTLAQFYWFKRLSGVKKILSFGGWTFSTDPATYGIFRAGVQSANREKMAQNIASFVKSEGLDGIDIDWEYPDAPDLPDIPPGDPTEGENYLQFLTILKRLLPDKSAGIPTNKIAVGVTSYGRSFKMTTPGCTGAMCTFTGKASGATPGRCTGTAGYLSNSEIREIIKTKSNVQQHIDANSNSNILVYDEVQWVAYMDDGVKDSRKQLYKGMNFAGVSDWAISLDEQGLMPSPITIGPGDGFPTPQNAVDPRIHTSCEKYKDIIYEAWAEAGELSKAPIKWSRWNKYQNALNTYLGKKSGQVPLFTDHIWGNFQRHYQAHFGGSGSQRGIYNYYYCDADQMPQKVKDRMRVKSCKWFPKKKQGTTATTWRFPGTVWSEYYTLLCPLWLGVQDGAPIFRNLKTIAYEGDSFEALRTQIDSWGSGMRAGTIYHETAHWNDISWPRCDGNELYGPEQIVSKSQYGGDDGYEFNLRNAHSWTLTTLAMWMMQRWDKIDVPMPRKPIPTTVPDALANPDDAEDSLDEDWFDPAQVNPADFIPLSHYGSIGSERLIGCFEGTYEFEDQCLLLCDRGDAGRNCSQNSDKTWKCSGCRKEPTTCTDGLYKSWDDCFANCLNGLCSVNAGEKGMMRCRC</sequence>
<dbReference type="CDD" id="cd00118">
    <property type="entry name" value="LysM"/>
    <property type="match status" value="1"/>
</dbReference>
<dbReference type="InterPro" id="IPR011583">
    <property type="entry name" value="Chitinase_II/V-like_cat"/>
</dbReference>
<evidence type="ECO:0000256" key="6">
    <source>
        <dbReference type="ARBA" id="ARBA00022669"/>
    </source>
</evidence>
<keyword evidence="8" id="KW-0146">Chitin degradation</keyword>
<evidence type="ECO:0000256" key="11">
    <source>
        <dbReference type="ARBA" id="ARBA00023295"/>
    </source>
</evidence>
<dbReference type="PANTHER" id="PTHR47700:SF2">
    <property type="entry name" value="CHITINASE"/>
    <property type="match status" value="1"/>
</dbReference>
<comment type="caution">
    <text evidence="18">The sequence shown here is derived from an EMBL/GenBank/DDBJ whole genome shotgun (WGS) entry which is preliminary data.</text>
</comment>
<evidence type="ECO:0000256" key="15">
    <source>
        <dbReference type="SAM" id="SignalP"/>
    </source>
</evidence>
<proteinExistence type="inferred from homology"/>
<dbReference type="GO" id="GO:0000272">
    <property type="term" value="P:polysaccharide catabolic process"/>
    <property type="evidence" value="ECO:0007669"/>
    <property type="project" value="UniProtKB-KW"/>
</dbReference>
<dbReference type="InterPro" id="IPR001579">
    <property type="entry name" value="Glyco_hydro_18_chit_AS"/>
</dbReference>
<keyword evidence="10" id="KW-0119">Carbohydrate metabolism</keyword>
<evidence type="ECO:0000313" key="19">
    <source>
        <dbReference type="Proteomes" id="UP000236621"/>
    </source>
</evidence>
<feature type="domain" description="LysM" evidence="16">
    <location>
        <begin position="344"/>
        <end position="392"/>
    </location>
</feature>
<keyword evidence="19" id="KW-1185">Reference proteome</keyword>
<keyword evidence="11 14" id="KW-0326">Glycosidase</keyword>
<dbReference type="Pfam" id="PF00704">
    <property type="entry name" value="Glyco_hydro_18"/>
    <property type="match status" value="1"/>
</dbReference>
<dbReference type="Gene3D" id="3.20.20.80">
    <property type="entry name" value="Glycosidases"/>
    <property type="match status" value="1"/>
</dbReference>
<dbReference type="Gene3D" id="3.10.350.10">
    <property type="entry name" value="LysM domain"/>
    <property type="match status" value="2"/>
</dbReference>
<dbReference type="GO" id="GO:0006032">
    <property type="term" value="P:chitin catabolic process"/>
    <property type="evidence" value="ECO:0007669"/>
    <property type="project" value="UniProtKB-KW"/>
</dbReference>
<dbReference type="InterPro" id="IPR017853">
    <property type="entry name" value="GH"/>
</dbReference>
<evidence type="ECO:0000256" key="2">
    <source>
        <dbReference type="ARBA" id="ARBA00004613"/>
    </source>
</evidence>
<gene>
    <name evidence="18" type="ORF">TCAP_01712</name>
</gene>
<dbReference type="CDD" id="cd00035">
    <property type="entry name" value="ChtBD1"/>
    <property type="match status" value="1"/>
</dbReference>
<dbReference type="PROSITE" id="PS51782">
    <property type="entry name" value="LYSM"/>
    <property type="match status" value="2"/>
</dbReference>
<reference evidence="18 19" key="1">
    <citation type="submission" date="2017-08" db="EMBL/GenBank/DDBJ databases">
        <title>Harnessing the power of phylogenomics to disentangle the directionality and signatures of interkingdom host jumping in the parasitic fungal genus Tolypocladium.</title>
        <authorList>
            <person name="Quandt C.A."/>
            <person name="Patterson W."/>
            <person name="Spatafora J.W."/>
        </authorList>
    </citation>
    <scope>NUCLEOTIDE SEQUENCE [LARGE SCALE GENOMIC DNA]</scope>
    <source>
        <strain evidence="18 19">CBS 113982</strain>
    </source>
</reference>
<evidence type="ECO:0000256" key="4">
    <source>
        <dbReference type="ARBA" id="ARBA00012729"/>
    </source>
</evidence>
<evidence type="ECO:0000259" key="17">
    <source>
        <dbReference type="PROSITE" id="PS51910"/>
    </source>
</evidence>
<dbReference type="InterPro" id="IPR018392">
    <property type="entry name" value="LysM"/>
</dbReference>
<keyword evidence="6" id="KW-0147">Chitin-binding</keyword>
<dbReference type="AlphaFoldDB" id="A0A2K3QLF6"/>
<dbReference type="EMBL" id="NRSZ01000274">
    <property type="protein sequence ID" value="PNY28367.1"/>
    <property type="molecule type" value="Genomic_DNA"/>
</dbReference>
<evidence type="ECO:0000256" key="3">
    <source>
        <dbReference type="ARBA" id="ARBA00008682"/>
    </source>
</evidence>
<dbReference type="PROSITE" id="PS01095">
    <property type="entry name" value="GH18_1"/>
    <property type="match status" value="1"/>
</dbReference>
<evidence type="ECO:0000256" key="7">
    <source>
        <dbReference type="ARBA" id="ARBA00022801"/>
    </source>
</evidence>
<organism evidence="18 19">
    <name type="scientific">Tolypocladium capitatum</name>
    <dbReference type="NCBI Taxonomy" id="45235"/>
    <lineage>
        <taxon>Eukaryota</taxon>
        <taxon>Fungi</taxon>
        <taxon>Dikarya</taxon>
        <taxon>Ascomycota</taxon>
        <taxon>Pezizomycotina</taxon>
        <taxon>Sordariomycetes</taxon>
        <taxon>Hypocreomycetidae</taxon>
        <taxon>Hypocreales</taxon>
        <taxon>Ophiocordycipitaceae</taxon>
        <taxon>Tolypocladium</taxon>
    </lineage>
</organism>
<feature type="chain" id="PRO_5014439169" description="chitinase" evidence="15">
    <location>
        <begin position="27"/>
        <end position="1163"/>
    </location>
</feature>
<feature type="domain" description="LysM" evidence="16">
    <location>
        <begin position="282"/>
        <end position="327"/>
    </location>
</feature>
<evidence type="ECO:0000256" key="12">
    <source>
        <dbReference type="ARBA" id="ARBA00023326"/>
    </source>
</evidence>
<evidence type="ECO:0000256" key="5">
    <source>
        <dbReference type="ARBA" id="ARBA00022525"/>
    </source>
</evidence>
<dbReference type="SUPFAM" id="SSF57016">
    <property type="entry name" value="Plant lectins/antimicrobial peptides"/>
    <property type="match status" value="1"/>
</dbReference>
<evidence type="ECO:0000256" key="8">
    <source>
        <dbReference type="ARBA" id="ARBA00023024"/>
    </source>
</evidence>
<keyword evidence="9" id="KW-0843">Virulence</keyword>
<dbReference type="InterPro" id="IPR029070">
    <property type="entry name" value="Chitinase_insertion_sf"/>
</dbReference>
<dbReference type="Pfam" id="PF01476">
    <property type="entry name" value="LysM"/>
    <property type="match status" value="2"/>
</dbReference>
<evidence type="ECO:0000256" key="13">
    <source>
        <dbReference type="ARBA" id="ARBA00044955"/>
    </source>
</evidence>
<dbReference type="PANTHER" id="PTHR47700">
    <property type="entry name" value="V CHITINASE, PUTATIVE (AFU_ORTHOLOGUE AFUA_6G13720)-RELATED"/>
    <property type="match status" value="1"/>
</dbReference>
<keyword evidence="12" id="KW-0624">Polysaccharide degradation</keyword>
<dbReference type="Proteomes" id="UP000236621">
    <property type="component" value="Unassembled WGS sequence"/>
</dbReference>
<feature type="signal peptide" evidence="15">
    <location>
        <begin position="1"/>
        <end position="26"/>
    </location>
</feature>
<evidence type="ECO:0000256" key="1">
    <source>
        <dbReference type="ARBA" id="ARBA00000822"/>
    </source>
</evidence>
<dbReference type="InterPro" id="IPR001223">
    <property type="entry name" value="Glyco_hydro18_cat"/>
</dbReference>
<name>A0A2K3QLF6_9HYPO</name>
<dbReference type="SMART" id="SM00257">
    <property type="entry name" value="LysM"/>
    <property type="match status" value="2"/>
</dbReference>
<dbReference type="Gene3D" id="3.10.50.10">
    <property type="match status" value="1"/>
</dbReference>